<name>W6QHN5_PENRF</name>
<organism evidence="1 2">
    <name type="scientific">Penicillium roqueforti (strain FM164)</name>
    <dbReference type="NCBI Taxonomy" id="1365484"/>
    <lineage>
        <taxon>Eukaryota</taxon>
        <taxon>Fungi</taxon>
        <taxon>Dikarya</taxon>
        <taxon>Ascomycota</taxon>
        <taxon>Pezizomycotina</taxon>
        <taxon>Eurotiomycetes</taxon>
        <taxon>Eurotiomycetidae</taxon>
        <taxon>Eurotiales</taxon>
        <taxon>Aspergillaceae</taxon>
        <taxon>Penicillium</taxon>
    </lineage>
</organism>
<gene>
    <name evidence="1" type="ORF">PROQFM164_S03g000433</name>
</gene>
<accession>W6QHN5</accession>
<reference evidence="1" key="1">
    <citation type="journal article" date="2014" name="Nat. Commun.">
        <title>Multiple recent horizontal transfers of a large genomic region in cheese making fungi.</title>
        <authorList>
            <person name="Cheeseman K."/>
            <person name="Ropars J."/>
            <person name="Renault P."/>
            <person name="Dupont J."/>
            <person name="Gouzy J."/>
            <person name="Branca A."/>
            <person name="Abraham A.L."/>
            <person name="Ceppi M."/>
            <person name="Conseiller E."/>
            <person name="Debuchy R."/>
            <person name="Malagnac F."/>
            <person name="Goarin A."/>
            <person name="Silar P."/>
            <person name="Lacoste S."/>
            <person name="Sallet E."/>
            <person name="Bensimon A."/>
            <person name="Giraud T."/>
            <person name="Brygoo Y."/>
        </authorList>
    </citation>
    <scope>NUCLEOTIDE SEQUENCE [LARGE SCALE GENOMIC DNA]</scope>
    <source>
        <strain evidence="1">FM164</strain>
    </source>
</reference>
<dbReference type="Proteomes" id="UP000030686">
    <property type="component" value="Unassembled WGS sequence"/>
</dbReference>
<protein>
    <submittedName>
        <fullName evidence="1">Genomic scaffold, ProqFM164S03</fullName>
    </submittedName>
</protein>
<evidence type="ECO:0000313" key="2">
    <source>
        <dbReference type="Proteomes" id="UP000030686"/>
    </source>
</evidence>
<evidence type="ECO:0000313" key="1">
    <source>
        <dbReference type="EMBL" id="CDM33709.1"/>
    </source>
</evidence>
<keyword evidence="2" id="KW-1185">Reference proteome</keyword>
<dbReference type="EMBL" id="HG792017">
    <property type="protein sequence ID" value="CDM33709.1"/>
    <property type="molecule type" value="Genomic_DNA"/>
</dbReference>
<dbReference type="AlphaFoldDB" id="W6QHN5"/>
<proteinExistence type="predicted"/>
<sequence>MQELLNVSIKRYMKYYTFIVASDLHYNALVLDNRVSRALLLNEIGEENASKDILQTLLGGLH</sequence>
<dbReference type="OrthoDB" id="2976890at2759"/>